<gene>
    <name evidence="2" type="ORF">D8674_022538</name>
</gene>
<proteinExistence type="predicted"/>
<name>A0A5N5GRV4_9ROSA</name>
<organism evidence="2 3">
    <name type="scientific">Pyrus ussuriensis x Pyrus communis</name>
    <dbReference type="NCBI Taxonomy" id="2448454"/>
    <lineage>
        <taxon>Eukaryota</taxon>
        <taxon>Viridiplantae</taxon>
        <taxon>Streptophyta</taxon>
        <taxon>Embryophyta</taxon>
        <taxon>Tracheophyta</taxon>
        <taxon>Spermatophyta</taxon>
        <taxon>Magnoliopsida</taxon>
        <taxon>eudicotyledons</taxon>
        <taxon>Gunneridae</taxon>
        <taxon>Pentapetalae</taxon>
        <taxon>rosids</taxon>
        <taxon>fabids</taxon>
        <taxon>Rosales</taxon>
        <taxon>Rosaceae</taxon>
        <taxon>Amygdaloideae</taxon>
        <taxon>Maleae</taxon>
        <taxon>Pyrus</taxon>
    </lineage>
</organism>
<dbReference type="AlphaFoldDB" id="A0A5N5GRV4"/>
<feature type="compositionally biased region" description="Polar residues" evidence="1">
    <location>
        <begin position="107"/>
        <end position="126"/>
    </location>
</feature>
<reference evidence="2 3" key="1">
    <citation type="submission" date="2019-09" db="EMBL/GenBank/DDBJ databases">
        <authorList>
            <person name="Ou C."/>
        </authorList>
    </citation>
    <scope>NUCLEOTIDE SEQUENCE [LARGE SCALE GENOMIC DNA]</scope>
    <source>
        <strain evidence="2">S2</strain>
        <tissue evidence="2">Leaf</tissue>
    </source>
</reference>
<dbReference type="EMBL" id="SMOL01000402">
    <property type="protein sequence ID" value="KAB2615950.1"/>
    <property type="molecule type" value="Genomic_DNA"/>
</dbReference>
<evidence type="ECO:0000313" key="3">
    <source>
        <dbReference type="Proteomes" id="UP000327157"/>
    </source>
</evidence>
<feature type="compositionally biased region" description="Basic and acidic residues" evidence="1">
    <location>
        <begin position="135"/>
        <end position="145"/>
    </location>
</feature>
<protein>
    <submittedName>
        <fullName evidence="2">Uncharacterized protein</fullName>
    </submittedName>
</protein>
<feature type="region of interest" description="Disordered" evidence="1">
    <location>
        <begin position="1"/>
        <end position="20"/>
    </location>
</feature>
<dbReference type="Proteomes" id="UP000327157">
    <property type="component" value="Chromosome 3"/>
</dbReference>
<dbReference type="OrthoDB" id="1875420at2759"/>
<dbReference type="PANTHER" id="PTHR33785">
    <property type="entry name" value="OS06G0550800 PROTEIN"/>
    <property type="match status" value="1"/>
</dbReference>
<comment type="caution">
    <text evidence="2">The sequence shown here is derived from an EMBL/GenBank/DDBJ whole genome shotgun (WGS) entry which is preliminary data.</text>
</comment>
<feature type="region of interest" description="Disordered" evidence="1">
    <location>
        <begin position="93"/>
        <end position="180"/>
    </location>
</feature>
<reference evidence="3" key="2">
    <citation type="submission" date="2019-10" db="EMBL/GenBank/DDBJ databases">
        <title>A de novo genome assembly of a pear dwarfing rootstock.</title>
        <authorList>
            <person name="Wang F."/>
            <person name="Wang J."/>
            <person name="Li S."/>
            <person name="Zhang Y."/>
            <person name="Fang M."/>
            <person name="Ma L."/>
            <person name="Zhao Y."/>
            <person name="Jiang S."/>
        </authorList>
    </citation>
    <scope>NUCLEOTIDE SEQUENCE [LARGE SCALE GENOMIC DNA]</scope>
</reference>
<accession>A0A5N5GRV4</accession>
<sequence>MEPVGDDPIEQSASRKEDNVEEANDLLEECWFFDNLLNRKQKMLRCFSDPHSNSSDFGQEMSVKMNKATEGGGFSGPNLVRTPSLPLHIGRQENVQVKQSGDKSGVSKLTRQTSHQKMLQTTTSQPPVCIRRRTGVQDRESDIRRSQVNGQPVRHNLLRTPSLPPCLGREERTQESVPQRHKGLMTQCSSIPRYRPPKTTEGESNMISTDGIKEMRRRCPNQLTTRKSLSDLEIEELQGFKDLGFTFDKEELSPSVVNILPGLQEKKTSEDLNPAHVRRPYLSEVWLAQSCAAPPPPNLGATKSAEDMKAQIKFWARSVASNVR</sequence>
<evidence type="ECO:0000313" key="2">
    <source>
        <dbReference type="EMBL" id="KAB2615950.1"/>
    </source>
</evidence>
<dbReference type="PANTHER" id="PTHR33785:SF5">
    <property type="entry name" value="SERINE_ARGININE REPETITIVE MATRIX PROTEIN"/>
    <property type="match status" value="1"/>
</dbReference>
<reference evidence="2 3" key="3">
    <citation type="submission" date="2019-11" db="EMBL/GenBank/DDBJ databases">
        <title>A de novo genome assembly of a pear dwarfing rootstock.</title>
        <authorList>
            <person name="Wang F."/>
            <person name="Wang J."/>
            <person name="Li S."/>
            <person name="Zhang Y."/>
            <person name="Fang M."/>
            <person name="Ma L."/>
            <person name="Zhao Y."/>
            <person name="Jiang S."/>
        </authorList>
    </citation>
    <scope>NUCLEOTIDE SEQUENCE [LARGE SCALE GENOMIC DNA]</scope>
    <source>
        <strain evidence="2">S2</strain>
        <tissue evidence="2">Leaf</tissue>
    </source>
</reference>
<evidence type="ECO:0000256" key="1">
    <source>
        <dbReference type="SAM" id="MobiDB-lite"/>
    </source>
</evidence>
<keyword evidence="3" id="KW-1185">Reference proteome</keyword>